<evidence type="ECO:0000256" key="5">
    <source>
        <dbReference type="ARBA" id="ARBA00022777"/>
    </source>
</evidence>
<evidence type="ECO:0000256" key="1">
    <source>
        <dbReference type="ARBA" id="ARBA00006485"/>
    </source>
</evidence>
<dbReference type="PROSITE" id="PS00108">
    <property type="entry name" value="PROTEIN_KINASE_ST"/>
    <property type="match status" value="1"/>
</dbReference>
<dbReference type="FunFam" id="1.10.510.10:FF:000624">
    <property type="entry name" value="Mitogen-activated protein kinase"/>
    <property type="match status" value="1"/>
</dbReference>
<dbReference type="InterPro" id="IPR000719">
    <property type="entry name" value="Prot_kinase_dom"/>
</dbReference>
<dbReference type="Gramene" id="CDY49777">
    <property type="protein sequence ID" value="CDY49777"/>
    <property type="gene ID" value="GSBRNA2T00093793001"/>
</dbReference>
<reference evidence="9" key="3">
    <citation type="submission" date="2021-01" db="EMBL/GenBank/DDBJ databases">
        <authorList>
            <consortium name="Genoscope - CEA"/>
            <person name="William W."/>
        </authorList>
    </citation>
    <scope>NUCLEOTIDE SEQUENCE</scope>
</reference>
<evidence type="ECO:0000256" key="6">
    <source>
        <dbReference type="ARBA" id="ARBA00022840"/>
    </source>
</evidence>
<feature type="domain" description="Protein kinase" evidence="8">
    <location>
        <begin position="1"/>
        <end position="193"/>
    </location>
</feature>
<dbReference type="STRING" id="3708.A0A078IIL8"/>
<keyword evidence="2" id="KW-0723">Serine/threonine-protein kinase</keyword>
<dbReference type="AlphaFoldDB" id="A0A078IIL8"/>
<keyword evidence="4" id="KW-0547">Nucleotide-binding</keyword>
<gene>
    <name evidence="10" type="primary">BnaC02g47350D</name>
    <name evidence="9" type="ORF">DARMORV10_C02P46020.1</name>
    <name evidence="10" type="ORF">GSBRNA2T00093793001</name>
</gene>
<keyword evidence="6" id="KW-0067">ATP-binding</keyword>
<dbReference type="InterPro" id="IPR050108">
    <property type="entry name" value="CDK"/>
</dbReference>
<dbReference type="GO" id="GO:0005524">
    <property type="term" value="F:ATP binding"/>
    <property type="evidence" value="ECO:0007669"/>
    <property type="project" value="UniProtKB-KW"/>
</dbReference>
<dbReference type="OMA" id="ILTIRQF"/>
<evidence type="ECO:0000259" key="8">
    <source>
        <dbReference type="PROSITE" id="PS50011"/>
    </source>
</evidence>
<dbReference type="InterPro" id="IPR011009">
    <property type="entry name" value="Kinase-like_dom_sf"/>
</dbReference>
<dbReference type="Gene3D" id="1.10.510.10">
    <property type="entry name" value="Transferase(Phosphotransferase) domain 1"/>
    <property type="match status" value="1"/>
</dbReference>
<keyword evidence="7" id="KW-0812">Transmembrane</keyword>
<evidence type="ECO:0000313" key="10">
    <source>
        <dbReference type="EMBL" id="CDY49777.1"/>
    </source>
</evidence>
<dbReference type="Proteomes" id="UP001295469">
    <property type="component" value="Chromosome C02"/>
</dbReference>
<keyword evidence="7" id="KW-0472">Membrane</keyword>
<dbReference type="Pfam" id="PF00069">
    <property type="entry name" value="Pkinase"/>
    <property type="match status" value="1"/>
</dbReference>
<dbReference type="EMBL" id="LK032858">
    <property type="protein sequence ID" value="CDY49777.1"/>
    <property type="molecule type" value="Genomic_DNA"/>
</dbReference>
<sequence length="193" mass="21275">MFYTKETEKLNFCSVLALITAHVSSSLYLVFEYMDHDLLGLSSLPGAKFSEPQVKCYMQQLLSGLEHCHSRGVLHRDIKGSNLLIDRNGVLKIADFGLATFFDPAKTIPLTSHVVTLWYRPPELLLGASHCGVGVDLWSTGCILGELYAGKPILPGKTEVNISFSYYTLGVASGSCMLFEVTHHLFFIGRTVA</sequence>
<accession>A0A078IIL8</accession>
<dbReference type="PANTHER" id="PTHR24056:SF487">
    <property type="entry name" value="F21B7.34"/>
    <property type="match status" value="1"/>
</dbReference>
<dbReference type="PANTHER" id="PTHR24056">
    <property type="entry name" value="CELL DIVISION PROTEIN KINASE"/>
    <property type="match status" value="1"/>
</dbReference>
<keyword evidence="5" id="KW-0418">Kinase</keyword>
<dbReference type="Proteomes" id="UP000028999">
    <property type="component" value="Unassembled WGS sequence"/>
</dbReference>
<dbReference type="PaxDb" id="3708-A0A078IIL8"/>
<dbReference type="PROSITE" id="PS50011">
    <property type="entry name" value="PROTEIN_KINASE_DOM"/>
    <property type="match status" value="1"/>
</dbReference>
<dbReference type="EMBL" id="HG994366">
    <property type="protein sequence ID" value="CAF1919276.1"/>
    <property type="molecule type" value="Genomic_DNA"/>
</dbReference>
<dbReference type="Gene3D" id="3.30.200.20">
    <property type="entry name" value="Phosphorylase Kinase, domain 1"/>
    <property type="match status" value="1"/>
</dbReference>
<dbReference type="InterPro" id="IPR008271">
    <property type="entry name" value="Ser/Thr_kinase_AS"/>
</dbReference>
<evidence type="ECO:0000313" key="9">
    <source>
        <dbReference type="EMBL" id="CAF1919276.1"/>
    </source>
</evidence>
<dbReference type="GO" id="GO:0008353">
    <property type="term" value="F:RNA polymerase II CTD heptapeptide repeat kinase activity"/>
    <property type="evidence" value="ECO:0000318"/>
    <property type="project" value="GO_Central"/>
</dbReference>
<evidence type="ECO:0000256" key="7">
    <source>
        <dbReference type="SAM" id="Phobius"/>
    </source>
</evidence>
<reference evidence="10 11" key="1">
    <citation type="journal article" date="2014" name="Science">
        <title>Plant genetics. Early allopolyploid evolution in the post-Neolithic Brassica napus oilseed genome.</title>
        <authorList>
            <person name="Chalhoub B."/>
            <person name="Denoeud F."/>
            <person name="Liu S."/>
            <person name="Parkin I.A."/>
            <person name="Tang H."/>
            <person name="Wang X."/>
            <person name="Chiquet J."/>
            <person name="Belcram H."/>
            <person name="Tong C."/>
            <person name="Samans B."/>
            <person name="Correa M."/>
            <person name="Da Silva C."/>
            <person name="Just J."/>
            <person name="Falentin C."/>
            <person name="Koh C.S."/>
            <person name="Le Clainche I."/>
            <person name="Bernard M."/>
            <person name="Bento P."/>
            <person name="Noel B."/>
            <person name="Labadie K."/>
            <person name="Alberti A."/>
            <person name="Charles M."/>
            <person name="Arnaud D."/>
            <person name="Guo H."/>
            <person name="Daviaud C."/>
            <person name="Alamery S."/>
            <person name="Jabbari K."/>
            <person name="Zhao M."/>
            <person name="Edger P.P."/>
            <person name="Chelaifa H."/>
            <person name="Tack D."/>
            <person name="Lassalle G."/>
            <person name="Mestiri I."/>
            <person name="Schnel N."/>
            <person name="Le Paslier M.C."/>
            <person name="Fan G."/>
            <person name="Renault V."/>
            <person name="Bayer P.E."/>
            <person name="Golicz A.A."/>
            <person name="Manoli S."/>
            <person name="Lee T.H."/>
            <person name="Thi V.H."/>
            <person name="Chalabi S."/>
            <person name="Hu Q."/>
            <person name="Fan C."/>
            <person name="Tollenaere R."/>
            <person name="Lu Y."/>
            <person name="Battail C."/>
            <person name="Shen J."/>
            <person name="Sidebottom C.H."/>
            <person name="Wang X."/>
            <person name="Canaguier A."/>
            <person name="Chauveau A."/>
            <person name="Berard A."/>
            <person name="Deniot G."/>
            <person name="Guan M."/>
            <person name="Liu Z."/>
            <person name="Sun F."/>
            <person name="Lim Y.P."/>
            <person name="Lyons E."/>
            <person name="Town C.D."/>
            <person name="Bancroft I."/>
            <person name="Wang X."/>
            <person name="Meng J."/>
            <person name="Ma J."/>
            <person name="Pires J.C."/>
            <person name="King G.J."/>
            <person name="Brunel D."/>
            <person name="Delourme R."/>
            <person name="Renard M."/>
            <person name="Aury J.M."/>
            <person name="Adams K.L."/>
            <person name="Batley J."/>
            <person name="Snowdon R.J."/>
            <person name="Tost J."/>
            <person name="Edwards D."/>
            <person name="Zhou Y."/>
            <person name="Hua W."/>
            <person name="Sharpe A.G."/>
            <person name="Paterson A.H."/>
            <person name="Guan C."/>
            <person name="Wincker P."/>
        </authorList>
    </citation>
    <scope>NUCLEOTIDE SEQUENCE [LARGE SCALE GENOMIC DNA]</scope>
    <source>
        <strain evidence="11">cv. Darmor-bzh</strain>
    </source>
</reference>
<dbReference type="GO" id="GO:0032968">
    <property type="term" value="P:positive regulation of transcription elongation by RNA polymerase II"/>
    <property type="evidence" value="ECO:0000318"/>
    <property type="project" value="GO_Central"/>
</dbReference>
<dbReference type="GO" id="GO:0005634">
    <property type="term" value="C:nucleus"/>
    <property type="evidence" value="ECO:0000318"/>
    <property type="project" value="GO_Central"/>
</dbReference>
<keyword evidence="11" id="KW-1185">Reference proteome</keyword>
<organism evidence="10 11">
    <name type="scientific">Brassica napus</name>
    <name type="common">Rape</name>
    <dbReference type="NCBI Taxonomy" id="3708"/>
    <lineage>
        <taxon>Eukaryota</taxon>
        <taxon>Viridiplantae</taxon>
        <taxon>Streptophyta</taxon>
        <taxon>Embryophyta</taxon>
        <taxon>Tracheophyta</taxon>
        <taxon>Spermatophyta</taxon>
        <taxon>Magnoliopsida</taxon>
        <taxon>eudicotyledons</taxon>
        <taxon>Gunneridae</taxon>
        <taxon>Pentapetalae</taxon>
        <taxon>rosids</taxon>
        <taxon>malvids</taxon>
        <taxon>Brassicales</taxon>
        <taxon>Brassicaceae</taxon>
        <taxon>Brassiceae</taxon>
        <taxon>Brassica</taxon>
    </lineage>
</organism>
<dbReference type="GO" id="GO:0000307">
    <property type="term" value="C:cyclin-dependent protein kinase holoenzyme complex"/>
    <property type="evidence" value="ECO:0000318"/>
    <property type="project" value="GO_Central"/>
</dbReference>
<evidence type="ECO:0000313" key="11">
    <source>
        <dbReference type="Proteomes" id="UP000028999"/>
    </source>
</evidence>
<keyword evidence="7" id="KW-1133">Transmembrane helix</keyword>
<feature type="transmembrane region" description="Helical" evidence="7">
    <location>
        <begin position="12"/>
        <end position="31"/>
    </location>
</feature>
<keyword evidence="3" id="KW-0808">Transferase</keyword>
<proteinExistence type="inferred from homology"/>
<dbReference type="SMART" id="SM00220">
    <property type="entry name" value="S_TKc"/>
    <property type="match status" value="1"/>
</dbReference>
<comment type="similarity">
    <text evidence="1">Belongs to the protein kinase superfamily. CMGC Ser/Thr protein kinase family. CDC2/CDKX subfamily.</text>
</comment>
<evidence type="ECO:0000256" key="3">
    <source>
        <dbReference type="ARBA" id="ARBA00022679"/>
    </source>
</evidence>
<dbReference type="SUPFAM" id="SSF56112">
    <property type="entry name" value="Protein kinase-like (PK-like)"/>
    <property type="match status" value="1"/>
</dbReference>
<protein>
    <submittedName>
        <fullName evidence="9">(rape) hypothetical protein</fullName>
    </submittedName>
    <submittedName>
        <fullName evidence="10">BnaC02g47350D protein</fullName>
    </submittedName>
</protein>
<reference evidence="10" key="2">
    <citation type="submission" date="2014-06" db="EMBL/GenBank/DDBJ databases">
        <authorList>
            <person name="Genoscope - CEA"/>
        </authorList>
    </citation>
    <scope>NUCLEOTIDE SEQUENCE</scope>
</reference>
<evidence type="ECO:0000256" key="4">
    <source>
        <dbReference type="ARBA" id="ARBA00022741"/>
    </source>
</evidence>
<evidence type="ECO:0000256" key="2">
    <source>
        <dbReference type="ARBA" id="ARBA00022527"/>
    </source>
</evidence>
<name>A0A078IIL8_BRANA</name>